<accession>A0ABD2CAC7</accession>
<name>A0ABD2CAC7_VESMC</name>
<comment type="caution">
    <text evidence="1">The sequence shown here is derived from an EMBL/GenBank/DDBJ whole genome shotgun (WGS) entry which is preliminary data.</text>
</comment>
<sequence length="60" mass="7364">MRVRILRLEIYLKKIVDELFYKKCLKLSKSEFMCQRDTCRETSYPILEKFQIFRISLSLV</sequence>
<reference evidence="1 2" key="1">
    <citation type="journal article" date="2024" name="Ann. Entomol. Soc. Am.">
        <title>Genomic analyses of the southern and eastern yellowjacket wasps (Hymenoptera: Vespidae) reveal evolutionary signatures of social life.</title>
        <authorList>
            <person name="Catto M.A."/>
            <person name="Caine P.B."/>
            <person name="Orr S.E."/>
            <person name="Hunt B.G."/>
            <person name="Goodisman M.A.D."/>
        </authorList>
    </citation>
    <scope>NUCLEOTIDE SEQUENCE [LARGE SCALE GENOMIC DNA]</scope>
    <source>
        <strain evidence="1">232</strain>
        <tissue evidence="1">Head and thorax</tissue>
    </source>
</reference>
<dbReference type="AlphaFoldDB" id="A0ABD2CAC7"/>
<protein>
    <submittedName>
        <fullName evidence="1">Uncharacterized protein</fullName>
    </submittedName>
</protein>
<proteinExistence type="predicted"/>
<evidence type="ECO:0000313" key="1">
    <source>
        <dbReference type="EMBL" id="KAL2742006.1"/>
    </source>
</evidence>
<evidence type="ECO:0000313" key="2">
    <source>
        <dbReference type="Proteomes" id="UP001607303"/>
    </source>
</evidence>
<dbReference type="EMBL" id="JAYRBN010000058">
    <property type="protein sequence ID" value="KAL2742006.1"/>
    <property type="molecule type" value="Genomic_DNA"/>
</dbReference>
<organism evidence="1 2">
    <name type="scientific">Vespula maculifrons</name>
    <name type="common">Eastern yellow jacket</name>
    <name type="synonym">Wasp</name>
    <dbReference type="NCBI Taxonomy" id="7453"/>
    <lineage>
        <taxon>Eukaryota</taxon>
        <taxon>Metazoa</taxon>
        <taxon>Ecdysozoa</taxon>
        <taxon>Arthropoda</taxon>
        <taxon>Hexapoda</taxon>
        <taxon>Insecta</taxon>
        <taxon>Pterygota</taxon>
        <taxon>Neoptera</taxon>
        <taxon>Endopterygota</taxon>
        <taxon>Hymenoptera</taxon>
        <taxon>Apocrita</taxon>
        <taxon>Aculeata</taxon>
        <taxon>Vespoidea</taxon>
        <taxon>Vespidae</taxon>
        <taxon>Vespinae</taxon>
        <taxon>Vespula</taxon>
    </lineage>
</organism>
<keyword evidence="2" id="KW-1185">Reference proteome</keyword>
<gene>
    <name evidence="1" type="ORF">V1477_009635</name>
</gene>
<dbReference type="Proteomes" id="UP001607303">
    <property type="component" value="Unassembled WGS sequence"/>
</dbReference>